<feature type="coiled-coil region" evidence="1">
    <location>
        <begin position="7"/>
        <end position="34"/>
    </location>
</feature>
<accession>A0A0R3W1Q7</accession>
<dbReference type="WBParaSite" id="TASK_0000368401-mRNA-1">
    <property type="protein sequence ID" value="TASK_0000368401-mRNA-1"/>
    <property type="gene ID" value="TASK_0000368401"/>
</dbReference>
<dbReference type="GO" id="GO:0005815">
    <property type="term" value="C:microtubule organizing center"/>
    <property type="evidence" value="ECO:0007669"/>
    <property type="project" value="TreeGrafter"/>
</dbReference>
<name>A0A0R3W1Q7_TAEAS</name>
<organism evidence="2">
    <name type="scientific">Taenia asiatica</name>
    <name type="common">Asian tapeworm</name>
    <dbReference type="NCBI Taxonomy" id="60517"/>
    <lineage>
        <taxon>Eukaryota</taxon>
        <taxon>Metazoa</taxon>
        <taxon>Spiralia</taxon>
        <taxon>Lophotrochozoa</taxon>
        <taxon>Platyhelminthes</taxon>
        <taxon>Cestoda</taxon>
        <taxon>Eucestoda</taxon>
        <taxon>Cyclophyllidea</taxon>
        <taxon>Taeniidae</taxon>
        <taxon>Taenia</taxon>
    </lineage>
</organism>
<dbReference type="PANTHER" id="PTHR18950:SF0">
    <property type="entry name" value="PROGESTERONE IMMUNOMODULATORY BINDING FACTOR 1"/>
    <property type="match status" value="1"/>
</dbReference>
<proteinExistence type="predicted"/>
<feature type="coiled-coil region" evidence="1">
    <location>
        <begin position="265"/>
        <end position="341"/>
    </location>
</feature>
<keyword evidence="1" id="KW-0175">Coiled coil</keyword>
<dbReference type="AlphaFoldDB" id="A0A0R3W1Q7"/>
<dbReference type="STRING" id="60517.A0A0R3W1Q7"/>
<reference evidence="2" key="1">
    <citation type="submission" date="2017-02" db="UniProtKB">
        <authorList>
            <consortium name="WormBaseParasite"/>
        </authorList>
    </citation>
    <scope>IDENTIFICATION</scope>
</reference>
<dbReference type="GO" id="GO:0060271">
    <property type="term" value="P:cilium assembly"/>
    <property type="evidence" value="ECO:0007669"/>
    <property type="project" value="TreeGrafter"/>
</dbReference>
<protein>
    <submittedName>
        <fullName evidence="2">HMMR_C domain-containing protein</fullName>
    </submittedName>
</protein>
<evidence type="ECO:0000256" key="1">
    <source>
        <dbReference type="SAM" id="Coils"/>
    </source>
</evidence>
<evidence type="ECO:0000313" key="2">
    <source>
        <dbReference type="WBParaSite" id="TASK_0000368401-mRNA-1"/>
    </source>
</evidence>
<dbReference type="PANTHER" id="PTHR18950">
    <property type="entry name" value="PROGESTERONE-INDUCED BLOCKING FACTOR 1"/>
    <property type="match status" value="1"/>
</dbReference>
<dbReference type="InterPro" id="IPR026205">
    <property type="entry name" value="PIBF1"/>
</dbReference>
<sequence>LVLMERLEALERTNKVLKAELVKAENECSAALVRAVGAEKIQQALQDELSVLQQSHGSELLVGRLEQLHKSERCLEGERVEVLNELGHLRREQDALHQLLRSTEMETRRFRGEMLRLCTKPDCEIRSVSQQPDILTKARVVSLEVQLNAACAARNDALREVERLTEKFEAASEAIHEMDAARKAEVSRMEMQLAVASCKLAAYEQVEAELDRAIETSAPTGVLKMEEGSDALLHLANLSKGDGTPLLPTLASRRLEHCIKISRQLAKSEEVRRSLEIENKELRTKLKTAEDEAKRLSELLANVGKPTNFLASALVARDSRINDLQITNRKLENKLRRLYDCTKDIVTDRNAMISDLKVFLEVCSCMPRSTIS</sequence>
<feature type="coiled-coil region" evidence="1">
    <location>
        <begin position="147"/>
        <end position="181"/>
    </location>
</feature>